<dbReference type="Gene3D" id="1.20.58.340">
    <property type="entry name" value="Magnesium transport protein CorA, transmembrane region"/>
    <property type="match status" value="1"/>
</dbReference>
<dbReference type="AlphaFoldDB" id="A0A397JCT5"/>
<dbReference type="GO" id="GO:0010961">
    <property type="term" value="P:intracellular magnesium ion homeostasis"/>
    <property type="evidence" value="ECO:0007669"/>
    <property type="project" value="TreeGrafter"/>
</dbReference>
<dbReference type="GO" id="GO:0016020">
    <property type="term" value="C:membrane"/>
    <property type="evidence" value="ECO:0007669"/>
    <property type="project" value="TreeGrafter"/>
</dbReference>
<dbReference type="EMBL" id="PQFF01000084">
    <property type="protein sequence ID" value="RHZ83736.1"/>
    <property type="molecule type" value="Genomic_DNA"/>
</dbReference>
<name>A0A397JCT5_9GLOM</name>
<dbReference type="Proteomes" id="UP000266861">
    <property type="component" value="Unassembled WGS sequence"/>
</dbReference>
<accession>A0A397JCT5</accession>
<dbReference type="PANTHER" id="PTHR21535">
    <property type="entry name" value="MAGNESIUM AND COBALT TRANSPORT PROTEIN/MITOCHONDRIAL IMPORT INNER MEMBRANE TRANSLOCASE SUBUNIT TIM8"/>
    <property type="match status" value="1"/>
</dbReference>
<reference evidence="1 2" key="1">
    <citation type="submission" date="2018-08" db="EMBL/GenBank/DDBJ databases">
        <title>Genome and evolution of the arbuscular mycorrhizal fungus Diversispora epigaea (formerly Glomus versiforme) and its bacterial endosymbionts.</title>
        <authorList>
            <person name="Sun X."/>
            <person name="Fei Z."/>
            <person name="Harrison M."/>
        </authorList>
    </citation>
    <scope>NUCLEOTIDE SEQUENCE [LARGE SCALE GENOMIC DNA]</scope>
    <source>
        <strain evidence="1 2">IT104</strain>
    </source>
</reference>
<organism evidence="1 2">
    <name type="scientific">Diversispora epigaea</name>
    <dbReference type="NCBI Taxonomy" id="1348612"/>
    <lineage>
        <taxon>Eukaryota</taxon>
        <taxon>Fungi</taxon>
        <taxon>Fungi incertae sedis</taxon>
        <taxon>Mucoromycota</taxon>
        <taxon>Glomeromycotina</taxon>
        <taxon>Glomeromycetes</taxon>
        <taxon>Diversisporales</taxon>
        <taxon>Diversisporaceae</taxon>
        <taxon>Diversispora</taxon>
    </lineage>
</organism>
<proteinExistence type="predicted"/>
<gene>
    <name evidence="1" type="ORF">Glove_88g41</name>
</gene>
<dbReference type="OrthoDB" id="29879at2759"/>
<dbReference type="PANTHER" id="PTHR21535:SF51">
    <property type="entry name" value="MANGANESE RESISTANCE PROTEIN MNR2"/>
    <property type="match status" value="1"/>
</dbReference>
<evidence type="ECO:0000313" key="1">
    <source>
        <dbReference type="EMBL" id="RHZ83736.1"/>
    </source>
</evidence>
<keyword evidence="2" id="KW-1185">Reference proteome</keyword>
<sequence>MWDIIEWCKTIFSTNATTKITNNDDELSKSPKPQSLQNHQNFLPRISYSDNLKVGESTSLLKKRFISPESTIYSLQSLKSLWEGRKGEGHNNYETFSYDETDLENGEQNLLQIQHYDVVYKELNYEEHITDENAKLQKRTKETTRRLSADTTCLKQTGYNLLRRSELWVIFIEHPPPESAYRFTFYSTATNTVRARSLAEIPPSGSTLSEMLKAGCWWIDIYLKQLLKCLNLEGIIIPHHIYNSEYLYSGNEGENHFVSFSRPSNVRRRIKLLKDYITVYLIDDITDSFAPSSFCGLLRLLGSKADVMKGLIKRCNEFRCYVIISNEIVLYFGDIQEIEVKEFKEIREIKEMGESEE</sequence>
<dbReference type="GO" id="GO:0015095">
    <property type="term" value="F:magnesium ion transmembrane transporter activity"/>
    <property type="evidence" value="ECO:0007669"/>
    <property type="project" value="TreeGrafter"/>
</dbReference>
<evidence type="ECO:0000313" key="2">
    <source>
        <dbReference type="Proteomes" id="UP000266861"/>
    </source>
</evidence>
<protein>
    <submittedName>
        <fullName evidence="1">Uncharacterized protein</fullName>
    </submittedName>
</protein>
<dbReference type="STRING" id="1348612.A0A397JCT5"/>
<comment type="caution">
    <text evidence="1">The sequence shown here is derived from an EMBL/GenBank/DDBJ whole genome shotgun (WGS) entry which is preliminary data.</text>
</comment>